<keyword evidence="1" id="KW-0175">Coiled coil</keyword>
<proteinExistence type="predicted"/>
<protein>
    <submittedName>
        <fullName evidence="2">Uncharacterized protein</fullName>
    </submittedName>
</protein>
<comment type="caution">
    <text evidence="2">The sequence shown here is derived from an EMBL/GenBank/DDBJ whole genome shotgun (WGS) entry which is preliminary data.</text>
</comment>
<feature type="coiled-coil region" evidence="1">
    <location>
        <begin position="49"/>
        <end position="76"/>
    </location>
</feature>
<organism evidence="2">
    <name type="scientific">marine sediment metagenome</name>
    <dbReference type="NCBI Taxonomy" id="412755"/>
    <lineage>
        <taxon>unclassified sequences</taxon>
        <taxon>metagenomes</taxon>
        <taxon>ecological metagenomes</taxon>
    </lineage>
</organism>
<evidence type="ECO:0000313" key="2">
    <source>
        <dbReference type="EMBL" id="KKM79359.1"/>
    </source>
</evidence>
<accession>A0A0F9KB44</accession>
<dbReference type="AlphaFoldDB" id="A0A0F9KB44"/>
<evidence type="ECO:0000256" key="1">
    <source>
        <dbReference type="SAM" id="Coils"/>
    </source>
</evidence>
<sequence length="80" mass="9349">MPELIGSVTSEKLKPFKIHGLKVKTTKQHYSGLKGSTYFFDVYKGKKLKNELAYNTRNLKNAKKKLKKELSSQYKKRKKK</sequence>
<reference evidence="2" key="1">
    <citation type="journal article" date="2015" name="Nature">
        <title>Complex archaea that bridge the gap between prokaryotes and eukaryotes.</title>
        <authorList>
            <person name="Spang A."/>
            <person name="Saw J.H."/>
            <person name="Jorgensen S.L."/>
            <person name="Zaremba-Niedzwiedzka K."/>
            <person name="Martijn J."/>
            <person name="Lind A.E."/>
            <person name="van Eijk R."/>
            <person name="Schleper C."/>
            <person name="Guy L."/>
            <person name="Ettema T.J."/>
        </authorList>
    </citation>
    <scope>NUCLEOTIDE SEQUENCE</scope>
</reference>
<name>A0A0F9KB44_9ZZZZ</name>
<dbReference type="EMBL" id="LAZR01008346">
    <property type="protein sequence ID" value="KKM79359.1"/>
    <property type="molecule type" value="Genomic_DNA"/>
</dbReference>
<gene>
    <name evidence="2" type="ORF">LCGC14_1350740</name>
</gene>